<evidence type="ECO:0000256" key="1">
    <source>
        <dbReference type="ARBA" id="ARBA00022491"/>
    </source>
</evidence>
<dbReference type="Gene3D" id="1.10.357.10">
    <property type="entry name" value="Tetracycline Repressor, domain 2"/>
    <property type="match status" value="1"/>
</dbReference>
<reference evidence="5" key="2">
    <citation type="submission" date="2020-09" db="EMBL/GenBank/DDBJ databases">
        <authorList>
            <person name="Sun Q."/>
            <person name="Zhou Y."/>
        </authorList>
    </citation>
    <scope>NUCLEOTIDE SEQUENCE</scope>
    <source>
        <strain evidence="5">CGMCC 1.6333</strain>
    </source>
</reference>
<dbReference type="SUPFAM" id="SSF46689">
    <property type="entry name" value="Homeodomain-like"/>
    <property type="match status" value="1"/>
</dbReference>
<protein>
    <recommendedName>
        <fullName evidence="4">HTH tetR-type domain-containing protein</fullName>
    </recommendedName>
</protein>
<dbReference type="InterPro" id="IPR050624">
    <property type="entry name" value="HTH-type_Tx_Regulator"/>
</dbReference>
<dbReference type="InterPro" id="IPR009057">
    <property type="entry name" value="Homeodomain-like_sf"/>
</dbReference>
<name>A0A917TXD4_9BACI</name>
<evidence type="ECO:0000256" key="3">
    <source>
        <dbReference type="PROSITE-ProRule" id="PRU00335"/>
    </source>
</evidence>
<gene>
    <name evidence="5" type="ORF">GCM10011351_30840</name>
</gene>
<evidence type="ECO:0000313" key="5">
    <source>
        <dbReference type="EMBL" id="GGM42730.1"/>
    </source>
</evidence>
<evidence type="ECO:0000313" key="6">
    <source>
        <dbReference type="Proteomes" id="UP000618460"/>
    </source>
</evidence>
<dbReference type="InterPro" id="IPR001647">
    <property type="entry name" value="HTH_TetR"/>
</dbReference>
<dbReference type="Proteomes" id="UP000618460">
    <property type="component" value="Unassembled WGS sequence"/>
</dbReference>
<keyword evidence="2 3" id="KW-0238">DNA-binding</keyword>
<comment type="caution">
    <text evidence="5">The sequence shown here is derived from an EMBL/GenBank/DDBJ whole genome shotgun (WGS) entry which is preliminary data.</text>
</comment>
<evidence type="ECO:0000256" key="2">
    <source>
        <dbReference type="ARBA" id="ARBA00023125"/>
    </source>
</evidence>
<dbReference type="PRINTS" id="PR00455">
    <property type="entry name" value="HTHTETR"/>
</dbReference>
<accession>A0A917TXD4</accession>
<organism evidence="5 6">
    <name type="scientific">Paraliobacillus quinghaiensis</name>
    <dbReference type="NCBI Taxonomy" id="470815"/>
    <lineage>
        <taxon>Bacteria</taxon>
        <taxon>Bacillati</taxon>
        <taxon>Bacillota</taxon>
        <taxon>Bacilli</taxon>
        <taxon>Bacillales</taxon>
        <taxon>Bacillaceae</taxon>
        <taxon>Paraliobacillus</taxon>
    </lineage>
</organism>
<dbReference type="GO" id="GO:0003677">
    <property type="term" value="F:DNA binding"/>
    <property type="evidence" value="ECO:0007669"/>
    <property type="project" value="UniProtKB-UniRule"/>
</dbReference>
<keyword evidence="6" id="KW-1185">Reference proteome</keyword>
<dbReference type="AlphaFoldDB" id="A0A917TXD4"/>
<dbReference type="Pfam" id="PF00440">
    <property type="entry name" value="TetR_N"/>
    <property type="match status" value="1"/>
</dbReference>
<dbReference type="EMBL" id="BMLG01000031">
    <property type="protein sequence ID" value="GGM42730.1"/>
    <property type="molecule type" value="Genomic_DNA"/>
</dbReference>
<feature type="domain" description="HTH tetR-type" evidence="4">
    <location>
        <begin position="2"/>
        <end position="62"/>
    </location>
</feature>
<dbReference type="PANTHER" id="PTHR43479">
    <property type="entry name" value="ACREF/ENVCD OPERON REPRESSOR-RELATED"/>
    <property type="match status" value="1"/>
</dbReference>
<dbReference type="RefSeq" id="WP_117157153.1">
    <property type="nucleotide sequence ID" value="NZ_BMLG01000031.1"/>
</dbReference>
<dbReference type="PROSITE" id="PS50977">
    <property type="entry name" value="HTH_TETR_2"/>
    <property type="match status" value="1"/>
</dbReference>
<proteinExistence type="predicted"/>
<reference evidence="5" key="1">
    <citation type="journal article" date="2014" name="Int. J. Syst. Evol. Microbiol.">
        <title>Complete genome sequence of Corynebacterium casei LMG S-19264T (=DSM 44701T), isolated from a smear-ripened cheese.</title>
        <authorList>
            <consortium name="US DOE Joint Genome Institute (JGI-PGF)"/>
            <person name="Walter F."/>
            <person name="Albersmeier A."/>
            <person name="Kalinowski J."/>
            <person name="Ruckert C."/>
        </authorList>
    </citation>
    <scope>NUCLEOTIDE SEQUENCE</scope>
    <source>
        <strain evidence="5">CGMCC 1.6333</strain>
    </source>
</reference>
<dbReference type="PANTHER" id="PTHR43479:SF11">
    <property type="entry name" value="ACREF_ENVCD OPERON REPRESSOR-RELATED"/>
    <property type="match status" value="1"/>
</dbReference>
<dbReference type="OrthoDB" id="277085at2"/>
<feature type="DNA-binding region" description="H-T-H motif" evidence="3">
    <location>
        <begin position="25"/>
        <end position="44"/>
    </location>
</feature>
<sequence>MRDKTEQIIKAALDVFIKKGFQVATTQEIAKEAEVAEITLYRKFSTKQNLFITAVKTVIEKQFNSHVKKLAKAENTEEFLSGIIYNRLEVLSKNASLVKMLLSESLMGNLAEEINLSTLIFSSLKNGLDIHFDMLNKNVDTAFIARQLGGIFLSFIILPIEQPFHELDESGKEEVVKKYVKSLVIE</sequence>
<keyword evidence="1" id="KW-0678">Repressor</keyword>
<evidence type="ECO:0000259" key="4">
    <source>
        <dbReference type="PROSITE" id="PS50977"/>
    </source>
</evidence>